<evidence type="ECO:0000313" key="2">
    <source>
        <dbReference type="EMBL" id="TDS06568.1"/>
    </source>
</evidence>
<keyword evidence="1" id="KW-0472">Membrane</keyword>
<name>A0A4R7CRC1_9SPHI</name>
<feature type="transmembrane region" description="Helical" evidence="1">
    <location>
        <begin position="70"/>
        <end position="90"/>
    </location>
</feature>
<dbReference type="Proteomes" id="UP000294752">
    <property type="component" value="Unassembled WGS sequence"/>
</dbReference>
<dbReference type="EMBL" id="SNZV01000016">
    <property type="protein sequence ID" value="TDS06568.1"/>
    <property type="molecule type" value="Genomic_DNA"/>
</dbReference>
<evidence type="ECO:0000256" key="1">
    <source>
        <dbReference type="SAM" id="Phobius"/>
    </source>
</evidence>
<feature type="transmembrane region" description="Helical" evidence="1">
    <location>
        <begin position="44"/>
        <end position="64"/>
    </location>
</feature>
<gene>
    <name evidence="2" type="ORF">B0I21_1168</name>
</gene>
<keyword evidence="1" id="KW-0812">Transmembrane</keyword>
<keyword evidence="3" id="KW-1185">Reference proteome</keyword>
<sequence>MESEKFFKSDILSIDVPSQQIDKVTRDVYHNADFSEWAKRNKSLFLTVLVLLILFIVANILYFIFDPNAIFAILTLLFFFNFSILSFLLYPRKKWKRKTTLLKDKTIINMADHIVKS</sequence>
<reference evidence="2 3" key="1">
    <citation type="submission" date="2019-03" db="EMBL/GenBank/DDBJ databases">
        <title>Genomic Encyclopedia of Type Strains, Phase III (KMG-III): the genomes of soil and plant-associated and newly described type strains.</title>
        <authorList>
            <person name="Whitman W."/>
        </authorList>
    </citation>
    <scope>NUCLEOTIDE SEQUENCE [LARGE SCALE GENOMIC DNA]</scope>
    <source>
        <strain evidence="2 3">CGMCC 1.12801</strain>
    </source>
</reference>
<dbReference type="AlphaFoldDB" id="A0A4R7CRC1"/>
<comment type="caution">
    <text evidence="2">The sequence shown here is derived from an EMBL/GenBank/DDBJ whole genome shotgun (WGS) entry which is preliminary data.</text>
</comment>
<organism evidence="2 3">
    <name type="scientific">Sphingobacterium paludis</name>
    <dbReference type="NCBI Taxonomy" id="1476465"/>
    <lineage>
        <taxon>Bacteria</taxon>
        <taxon>Pseudomonadati</taxon>
        <taxon>Bacteroidota</taxon>
        <taxon>Sphingobacteriia</taxon>
        <taxon>Sphingobacteriales</taxon>
        <taxon>Sphingobacteriaceae</taxon>
        <taxon>Sphingobacterium</taxon>
    </lineage>
</organism>
<proteinExistence type="predicted"/>
<keyword evidence="1" id="KW-1133">Transmembrane helix</keyword>
<evidence type="ECO:0000313" key="3">
    <source>
        <dbReference type="Proteomes" id="UP000294752"/>
    </source>
</evidence>
<protein>
    <submittedName>
        <fullName evidence="2">Uncharacterized protein</fullName>
    </submittedName>
</protein>
<accession>A0A4R7CRC1</accession>